<keyword evidence="4" id="KW-1185">Reference proteome</keyword>
<feature type="domain" description="ATP-grasp" evidence="2">
    <location>
        <begin position="46"/>
        <end position="297"/>
    </location>
</feature>
<gene>
    <name evidence="3" type="ORF">HK107_05285</name>
</gene>
<sequence length="320" mass="34030">MTAPLLALGQLSGEGVLGINGRNVTYVSVMNDPRKMRIVDDKVETKRIAERAGVPAPKQLGVIEINARVRRLAELIGERKSFVVKPARGSQGNGILVIGDRINGRWRTTSGKPISDEALYGHISNILSGMYSLSGLSDVALIEEIVTFSDTFSKVAPSGVPDIRLIIYRGVPAMAMVRLPTAESDGKANLHRGGVGIGVDIATGVTCGGVHHDRCVATHPDTGLDLAGIEIPDWEEMLMMGARCYPEVELGYLGVDLVIDKTRGPLLLELNGRPGLAVQLANAAGLKARLDAIDGVAEELRAPAERVAWAKAAFAATQQS</sequence>
<dbReference type="Gene3D" id="3.30.470.20">
    <property type="entry name" value="ATP-grasp fold, B domain"/>
    <property type="match status" value="1"/>
</dbReference>
<dbReference type="PROSITE" id="PS50975">
    <property type="entry name" value="ATP_GRASP"/>
    <property type="match status" value="1"/>
</dbReference>
<dbReference type="GO" id="GO:0005737">
    <property type="term" value="C:cytoplasm"/>
    <property type="evidence" value="ECO:0007669"/>
    <property type="project" value="TreeGrafter"/>
</dbReference>
<dbReference type="RefSeq" id="WP_173197386.1">
    <property type="nucleotide sequence ID" value="NZ_JABFCX010000002.1"/>
</dbReference>
<evidence type="ECO:0000256" key="1">
    <source>
        <dbReference type="PROSITE-ProRule" id="PRU00409"/>
    </source>
</evidence>
<reference evidence="3 4" key="1">
    <citation type="submission" date="2020-05" db="EMBL/GenBank/DDBJ databases">
        <title>Parvularcula mediterraneae sp. nov., isolated from polypropylene straw from shallow seawater of the seashore of Laganas in Zakynthos island, Greece.</title>
        <authorList>
            <person name="Szabo I."/>
            <person name="Al-Omari J."/>
            <person name="Rado J."/>
            <person name="Szerdahelyi G.S."/>
        </authorList>
    </citation>
    <scope>NUCLEOTIDE SEQUENCE [LARGE SCALE GENOMIC DNA]</scope>
    <source>
        <strain evidence="3 4">ZS-1/3</strain>
    </source>
</reference>
<dbReference type="InterPro" id="IPR039523">
    <property type="entry name" value="RimK-rel_E_lig_ATP-grasp"/>
</dbReference>
<accession>A0A7Y3RLH2</accession>
<keyword evidence="1" id="KW-0547">Nucleotide-binding</keyword>
<evidence type="ECO:0000259" key="2">
    <source>
        <dbReference type="PROSITE" id="PS50975"/>
    </source>
</evidence>
<dbReference type="SUPFAM" id="SSF56059">
    <property type="entry name" value="Glutathione synthetase ATP-binding domain-like"/>
    <property type="match status" value="1"/>
</dbReference>
<organism evidence="3 4">
    <name type="scientific">Parvularcula mediterranea</name>
    <dbReference type="NCBI Taxonomy" id="2732508"/>
    <lineage>
        <taxon>Bacteria</taxon>
        <taxon>Pseudomonadati</taxon>
        <taxon>Pseudomonadota</taxon>
        <taxon>Alphaproteobacteria</taxon>
        <taxon>Parvularculales</taxon>
        <taxon>Parvularculaceae</taxon>
        <taxon>Parvularcula</taxon>
    </lineage>
</organism>
<comment type="caution">
    <text evidence="3">The sequence shown here is derived from an EMBL/GenBank/DDBJ whole genome shotgun (WGS) entry which is preliminary data.</text>
</comment>
<dbReference type="InterPro" id="IPR011758">
    <property type="entry name" value="RimK-rel_E_lig"/>
</dbReference>
<dbReference type="NCBIfam" id="TIGR02291">
    <property type="entry name" value="rimK_rel_E_lig"/>
    <property type="match status" value="1"/>
</dbReference>
<dbReference type="Proteomes" id="UP000536835">
    <property type="component" value="Unassembled WGS sequence"/>
</dbReference>
<dbReference type="PANTHER" id="PTHR21621">
    <property type="entry name" value="RIBOSOMAL PROTEIN S6 MODIFICATION PROTEIN"/>
    <property type="match status" value="1"/>
</dbReference>
<dbReference type="GO" id="GO:0005524">
    <property type="term" value="F:ATP binding"/>
    <property type="evidence" value="ECO:0007669"/>
    <property type="project" value="UniProtKB-UniRule"/>
</dbReference>
<evidence type="ECO:0000313" key="4">
    <source>
        <dbReference type="Proteomes" id="UP000536835"/>
    </source>
</evidence>
<keyword evidence="1" id="KW-0067">ATP-binding</keyword>
<dbReference type="AlphaFoldDB" id="A0A7Y3RLH2"/>
<proteinExistence type="predicted"/>
<evidence type="ECO:0000313" key="3">
    <source>
        <dbReference type="EMBL" id="NNU15731.1"/>
    </source>
</evidence>
<dbReference type="EMBL" id="JABFCX010000002">
    <property type="protein sequence ID" value="NNU15731.1"/>
    <property type="molecule type" value="Genomic_DNA"/>
</dbReference>
<dbReference type="PANTHER" id="PTHR21621:SF0">
    <property type="entry name" value="BETA-CITRYLGLUTAMATE SYNTHASE B-RELATED"/>
    <property type="match status" value="1"/>
</dbReference>
<dbReference type="GO" id="GO:0046872">
    <property type="term" value="F:metal ion binding"/>
    <property type="evidence" value="ECO:0007669"/>
    <property type="project" value="InterPro"/>
</dbReference>
<name>A0A7Y3RLH2_9PROT</name>
<protein>
    <submittedName>
        <fullName evidence="3">Alpha-L-glutamate ligase-like protein</fullName>
    </submittedName>
</protein>
<dbReference type="GO" id="GO:0009432">
    <property type="term" value="P:SOS response"/>
    <property type="evidence" value="ECO:0007669"/>
    <property type="project" value="TreeGrafter"/>
</dbReference>
<keyword evidence="3" id="KW-0436">Ligase</keyword>
<dbReference type="GO" id="GO:0018169">
    <property type="term" value="F:ribosomal S6-glutamic acid ligase activity"/>
    <property type="evidence" value="ECO:0007669"/>
    <property type="project" value="TreeGrafter"/>
</dbReference>
<dbReference type="InterPro" id="IPR011761">
    <property type="entry name" value="ATP-grasp"/>
</dbReference>
<dbReference type="Pfam" id="PF14397">
    <property type="entry name" value="ATPgrasp_ST"/>
    <property type="match status" value="1"/>
</dbReference>